<protein>
    <recommendedName>
        <fullName evidence="3">TPM domain-containing protein</fullName>
    </recommendedName>
</protein>
<dbReference type="Proteomes" id="UP000199233">
    <property type="component" value="Unassembled WGS sequence"/>
</dbReference>
<feature type="transmembrane region" description="Helical" evidence="1">
    <location>
        <begin position="226"/>
        <end position="246"/>
    </location>
</feature>
<dbReference type="Pfam" id="PF04536">
    <property type="entry name" value="TPM_phosphatase"/>
    <property type="match status" value="1"/>
</dbReference>
<proteinExistence type="predicted"/>
<dbReference type="InterPro" id="IPR007621">
    <property type="entry name" value="TPM_dom"/>
</dbReference>
<keyword evidence="1" id="KW-1133">Transmembrane helix</keyword>
<keyword evidence="2" id="KW-0732">Signal</keyword>
<dbReference type="AlphaFoldDB" id="A0A1H9FTV1"/>
<dbReference type="EMBL" id="FOFS01000006">
    <property type="protein sequence ID" value="SEQ41334.1"/>
    <property type="molecule type" value="Genomic_DNA"/>
</dbReference>
<dbReference type="RefSeq" id="WP_093284830.1">
    <property type="nucleotide sequence ID" value="NZ_FOFS01000006.1"/>
</dbReference>
<sequence>MTSARALLRGLLLLLCLGSFGVRADVAVPALSARVTDLAGVLSSEQRSALEQKLAAFEAAKGSQIAVLIVPSTQPETIEQYAIRVAEQWKLGRKGVDDGLLLLVARDDRALRIEVGYGLEGVVPDAIAHRVIDEIIVPRFRAGDYAGGIEAGVDKLIGLVNGEPLPPPPKRQAVDDGRFNSLLPLLIFALVMTQFLRRIFGSGLGAVLSGGGVFLLVWLVSQVLGLAILLGIVAFVLTLFGAAIPVGGGGWSSRGGGGFGGGGFGGGGGGFGGGGSSGRW</sequence>
<feature type="domain" description="TPM" evidence="3">
    <location>
        <begin position="35"/>
        <end position="157"/>
    </location>
</feature>
<evidence type="ECO:0000259" key="3">
    <source>
        <dbReference type="Pfam" id="PF04536"/>
    </source>
</evidence>
<dbReference type="STRING" id="489703.SAMN04488038_10698"/>
<keyword evidence="1" id="KW-0472">Membrane</keyword>
<evidence type="ECO:0000313" key="5">
    <source>
        <dbReference type="Proteomes" id="UP000199233"/>
    </source>
</evidence>
<evidence type="ECO:0000256" key="2">
    <source>
        <dbReference type="SAM" id="SignalP"/>
    </source>
</evidence>
<gene>
    <name evidence="4" type="ORF">SAMN04488038_10698</name>
</gene>
<feature type="transmembrane region" description="Helical" evidence="1">
    <location>
        <begin position="203"/>
        <end position="220"/>
    </location>
</feature>
<dbReference type="Gene3D" id="3.10.310.50">
    <property type="match status" value="1"/>
</dbReference>
<dbReference type="OrthoDB" id="9810918at2"/>
<keyword evidence="1" id="KW-0812">Transmembrane</keyword>
<feature type="chain" id="PRO_5011440423" description="TPM domain-containing protein" evidence="2">
    <location>
        <begin position="25"/>
        <end position="280"/>
    </location>
</feature>
<reference evidence="4 5" key="1">
    <citation type="submission" date="2016-10" db="EMBL/GenBank/DDBJ databases">
        <authorList>
            <person name="de Groot N.N."/>
        </authorList>
    </citation>
    <scope>NUCLEOTIDE SEQUENCE [LARGE SCALE GENOMIC DNA]</scope>
    <source>
        <strain evidence="4 5">DSM 25927</strain>
    </source>
</reference>
<evidence type="ECO:0000313" key="4">
    <source>
        <dbReference type="EMBL" id="SEQ41334.1"/>
    </source>
</evidence>
<organism evidence="4 5">
    <name type="scientific">Solimonas aquatica</name>
    <dbReference type="NCBI Taxonomy" id="489703"/>
    <lineage>
        <taxon>Bacteria</taxon>
        <taxon>Pseudomonadati</taxon>
        <taxon>Pseudomonadota</taxon>
        <taxon>Gammaproteobacteria</taxon>
        <taxon>Nevskiales</taxon>
        <taxon>Nevskiaceae</taxon>
        <taxon>Solimonas</taxon>
    </lineage>
</organism>
<evidence type="ECO:0000256" key="1">
    <source>
        <dbReference type="SAM" id="Phobius"/>
    </source>
</evidence>
<name>A0A1H9FTV1_9GAMM</name>
<dbReference type="PANTHER" id="PTHR30373:SF2">
    <property type="entry name" value="UPF0603 PROTEIN YGCG"/>
    <property type="match status" value="1"/>
</dbReference>
<keyword evidence="5" id="KW-1185">Reference proteome</keyword>
<feature type="signal peptide" evidence="2">
    <location>
        <begin position="1"/>
        <end position="24"/>
    </location>
</feature>
<accession>A0A1H9FTV1</accession>
<dbReference type="PANTHER" id="PTHR30373">
    <property type="entry name" value="UPF0603 PROTEIN YGCG"/>
    <property type="match status" value="1"/>
</dbReference>